<dbReference type="AlphaFoldDB" id="A0A1H0DWL9"/>
<keyword evidence="1" id="KW-0812">Transmembrane</keyword>
<dbReference type="EMBL" id="FNIL01000003">
    <property type="protein sequence ID" value="SDN74552.1"/>
    <property type="molecule type" value="Genomic_DNA"/>
</dbReference>
<evidence type="ECO:0000313" key="3">
    <source>
        <dbReference type="Proteomes" id="UP000198778"/>
    </source>
</evidence>
<feature type="transmembrane region" description="Helical" evidence="1">
    <location>
        <begin position="24"/>
        <end position="49"/>
    </location>
</feature>
<evidence type="ECO:0000313" key="2">
    <source>
        <dbReference type="EMBL" id="SDN74552.1"/>
    </source>
</evidence>
<keyword evidence="1" id="KW-0472">Membrane</keyword>
<gene>
    <name evidence="2" type="ORF">SAMN04488053_103114</name>
</gene>
<evidence type="ECO:0000256" key="1">
    <source>
        <dbReference type="SAM" id="Phobius"/>
    </source>
</evidence>
<organism evidence="2 3">
    <name type="scientific">Alkalicoccus daliensis</name>
    <dbReference type="NCBI Taxonomy" id="745820"/>
    <lineage>
        <taxon>Bacteria</taxon>
        <taxon>Bacillati</taxon>
        <taxon>Bacillota</taxon>
        <taxon>Bacilli</taxon>
        <taxon>Bacillales</taxon>
        <taxon>Bacillaceae</taxon>
        <taxon>Alkalicoccus</taxon>
    </lineage>
</organism>
<dbReference type="RefSeq" id="WP_090842038.1">
    <property type="nucleotide sequence ID" value="NZ_FNIL01000003.1"/>
</dbReference>
<name>A0A1H0DWL9_9BACI</name>
<dbReference type="OrthoDB" id="2923245at2"/>
<keyword evidence="1" id="KW-1133">Transmembrane helix</keyword>
<keyword evidence="3" id="KW-1185">Reference proteome</keyword>
<accession>A0A1H0DWL9</accession>
<protein>
    <submittedName>
        <fullName evidence="2">Uncharacterized protein</fullName>
    </submittedName>
</protein>
<feature type="transmembrane region" description="Helical" evidence="1">
    <location>
        <begin position="55"/>
        <end position="78"/>
    </location>
</feature>
<reference evidence="3" key="1">
    <citation type="submission" date="2016-10" db="EMBL/GenBank/DDBJ databases">
        <authorList>
            <person name="Varghese N."/>
            <person name="Submissions S."/>
        </authorList>
    </citation>
    <scope>NUCLEOTIDE SEQUENCE [LARGE SCALE GENOMIC DNA]</scope>
    <source>
        <strain evidence="3">CGMCC 1.10369</strain>
    </source>
</reference>
<dbReference type="Proteomes" id="UP000198778">
    <property type="component" value="Unassembled WGS sequence"/>
</dbReference>
<sequence length="99" mass="11904">MKSLFLTFFTKLYGPVPENSSLRLYYWITAGIFFVPLFLSPFFFISYFLQGGPEYAFTYGLLMLAVVWIFMPIFFRLIMRMNRFLYKSTEDNVDKRKDK</sequence>
<proteinExistence type="predicted"/>